<proteinExistence type="predicted"/>
<name>A0A6M5Z2Q0_9BACT</name>
<sequence>MIQALAEVSDDVLYEVVKGVRVEKPMGLVENVIANILIGRLGPFCRDNQLGRSVMETLFEIPNSGNDRKPDVAFVSFDRWPAGRPLPRVNAWPVAPDLAVEVISPTDKAFDVIEKVQEYFTGGVRQVWHVYSHTEQVFIFDSPTGVRVLTRADELTAEPVVPGFRMATADLFPLTEPRA</sequence>
<reference evidence="3" key="1">
    <citation type="submission" date="2020-05" db="EMBL/GenBank/DDBJ databases">
        <title>Frigoriglobus tundricola gen. nov., sp. nov., a psychrotolerant cellulolytic planctomycete of the family Gemmataceae with two divergent copies of 16S rRNA gene.</title>
        <authorList>
            <person name="Kulichevskaya I.S."/>
            <person name="Ivanova A.A."/>
            <person name="Naumoff D.G."/>
            <person name="Beletsky A.V."/>
            <person name="Rijpstra W.I.C."/>
            <person name="Sinninghe Damste J.S."/>
            <person name="Mardanov A.V."/>
            <person name="Ravin N.V."/>
            <person name="Dedysh S.N."/>
        </authorList>
    </citation>
    <scope>NUCLEOTIDE SEQUENCE [LARGE SCALE GENOMIC DNA]</scope>
    <source>
        <strain evidence="3">PL17</strain>
    </source>
</reference>
<evidence type="ECO:0000313" key="2">
    <source>
        <dbReference type="EMBL" id="QJX00005.1"/>
    </source>
</evidence>
<gene>
    <name evidence="2" type="ORF">FTUN_7627</name>
</gene>
<dbReference type="InterPro" id="IPR011335">
    <property type="entry name" value="Restrct_endonuc-II-like"/>
</dbReference>
<dbReference type="AlphaFoldDB" id="A0A6M5Z2Q0"/>
<dbReference type="CDD" id="cd06260">
    <property type="entry name" value="DUF820-like"/>
    <property type="match status" value="1"/>
</dbReference>
<dbReference type="KEGG" id="ftj:FTUN_7627"/>
<dbReference type="SUPFAM" id="SSF52980">
    <property type="entry name" value="Restriction endonuclease-like"/>
    <property type="match status" value="1"/>
</dbReference>
<dbReference type="Gene3D" id="3.90.1570.10">
    <property type="entry name" value="tt1808, chain A"/>
    <property type="match status" value="1"/>
</dbReference>
<evidence type="ECO:0000259" key="1">
    <source>
        <dbReference type="Pfam" id="PF05685"/>
    </source>
</evidence>
<keyword evidence="3" id="KW-1185">Reference proteome</keyword>
<accession>A0A6M5Z2Q0</accession>
<dbReference type="InterPro" id="IPR012296">
    <property type="entry name" value="Nuclease_put_TT1808"/>
</dbReference>
<dbReference type="Pfam" id="PF05685">
    <property type="entry name" value="Uma2"/>
    <property type="match status" value="1"/>
</dbReference>
<dbReference type="InterPro" id="IPR008538">
    <property type="entry name" value="Uma2"/>
</dbReference>
<organism evidence="2 3">
    <name type="scientific">Frigoriglobus tundricola</name>
    <dbReference type="NCBI Taxonomy" id="2774151"/>
    <lineage>
        <taxon>Bacteria</taxon>
        <taxon>Pseudomonadati</taxon>
        <taxon>Planctomycetota</taxon>
        <taxon>Planctomycetia</taxon>
        <taxon>Gemmatales</taxon>
        <taxon>Gemmataceae</taxon>
        <taxon>Frigoriglobus</taxon>
    </lineage>
</organism>
<feature type="domain" description="Putative restriction endonuclease" evidence="1">
    <location>
        <begin position="8"/>
        <end position="168"/>
    </location>
</feature>
<dbReference type="EMBL" id="CP053452">
    <property type="protein sequence ID" value="QJX00005.1"/>
    <property type="molecule type" value="Genomic_DNA"/>
</dbReference>
<dbReference type="RefSeq" id="WP_171474860.1">
    <property type="nucleotide sequence ID" value="NZ_CP053452.2"/>
</dbReference>
<protein>
    <recommendedName>
        <fullName evidence="1">Putative restriction endonuclease domain-containing protein</fullName>
    </recommendedName>
</protein>
<evidence type="ECO:0000313" key="3">
    <source>
        <dbReference type="Proteomes" id="UP000503447"/>
    </source>
</evidence>
<dbReference type="PANTHER" id="PTHR34107:SF4">
    <property type="entry name" value="SLL1222 PROTEIN"/>
    <property type="match status" value="1"/>
</dbReference>
<dbReference type="PANTHER" id="PTHR34107">
    <property type="entry name" value="SLL0198 PROTEIN-RELATED"/>
    <property type="match status" value="1"/>
</dbReference>
<dbReference type="Proteomes" id="UP000503447">
    <property type="component" value="Chromosome"/>
</dbReference>